<name>A0A8C6YU05_NOTPE</name>
<reference evidence="1" key="2">
    <citation type="submission" date="2025-09" db="UniProtKB">
        <authorList>
            <consortium name="Ensembl"/>
        </authorList>
    </citation>
    <scope>IDENTIFICATION</scope>
</reference>
<dbReference type="AlphaFoldDB" id="A0A8C6YU05"/>
<evidence type="ECO:0000313" key="1">
    <source>
        <dbReference type="Ensembl" id="ENSNPEP00000003391.1"/>
    </source>
</evidence>
<organism evidence="1 2">
    <name type="scientific">Nothoprocta perdicaria</name>
    <name type="common">Chilean tinamou</name>
    <name type="synonym">Crypturus perdicarius</name>
    <dbReference type="NCBI Taxonomy" id="30464"/>
    <lineage>
        <taxon>Eukaryota</taxon>
        <taxon>Metazoa</taxon>
        <taxon>Chordata</taxon>
        <taxon>Craniata</taxon>
        <taxon>Vertebrata</taxon>
        <taxon>Euteleostomi</taxon>
        <taxon>Archelosauria</taxon>
        <taxon>Archosauria</taxon>
        <taxon>Dinosauria</taxon>
        <taxon>Saurischia</taxon>
        <taxon>Theropoda</taxon>
        <taxon>Coelurosauria</taxon>
        <taxon>Aves</taxon>
        <taxon>Palaeognathae</taxon>
        <taxon>Tinamiformes</taxon>
        <taxon>Tinamidae</taxon>
        <taxon>Nothoprocta</taxon>
    </lineage>
</organism>
<sequence length="168" mass="19322">MQKEKNLAPSVVIFLGSREVPSSGEASVPACSYLIAVIKTLPFVQLRPIVAQEISPTDQKISATAESNKKENRGVEMKTYANRRTPQTRELAFSYLCITSRRLRCWSSQYLQQSQVPWTLLYDAWRQTGTFRIRLDMCLEPPFLLPYRKEIKAPQGLEQLSQIYRAHQ</sequence>
<accession>A0A8C6YU05</accession>
<dbReference type="Ensembl" id="ENSNPET00000003461.1">
    <property type="protein sequence ID" value="ENSNPEP00000003391.1"/>
    <property type="gene ID" value="ENSNPEG00000002587.1"/>
</dbReference>
<dbReference type="Proteomes" id="UP000694420">
    <property type="component" value="Unplaced"/>
</dbReference>
<protein>
    <submittedName>
        <fullName evidence="1">Uncharacterized protein</fullName>
    </submittedName>
</protein>
<reference evidence="1" key="1">
    <citation type="submission" date="2025-08" db="UniProtKB">
        <authorList>
            <consortium name="Ensembl"/>
        </authorList>
    </citation>
    <scope>IDENTIFICATION</scope>
</reference>
<keyword evidence="2" id="KW-1185">Reference proteome</keyword>
<evidence type="ECO:0000313" key="2">
    <source>
        <dbReference type="Proteomes" id="UP000694420"/>
    </source>
</evidence>
<proteinExistence type="predicted"/>